<dbReference type="InterPro" id="IPR036322">
    <property type="entry name" value="WD40_repeat_dom_sf"/>
</dbReference>
<dbReference type="EMBL" id="LT598455">
    <property type="protein sequence ID" value="SCU88570.1"/>
    <property type="molecule type" value="Genomic_DNA"/>
</dbReference>
<dbReference type="AlphaFoldDB" id="A0A1G4JE89"/>
<evidence type="ECO:0000313" key="6">
    <source>
        <dbReference type="Proteomes" id="UP000190274"/>
    </source>
</evidence>
<feature type="region of interest" description="Disordered" evidence="4">
    <location>
        <begin position="358"/>
        <end position="409"/>
    </location>
</feature>
<proteinExistence type="predicted"/>
<organism evidence="5 6">
    <name type="scientific">Lachancea dasiensis</name>
    <dbReference type="NCBI Taxonomy" id="1072105"/>
    <lineage>
        <taxon>Eukaryota</taxon>
        <taxon>Fungi</taxon>
        <taxon>Dikarya</taxon>
        <taxon>Ascomycota</taxon>
        <taxon>Saccharomycotina</taxon>
        <taxon>Saccharomycetes</taxon>
        <taxon>Saccharomycetales</taxon>
        <taxon>Saccharomycetaceae</taxon>
        <taxon>Lachancea</taxon>
    </lineage>
</organism>
<dbReference type="InterPro" id="IPR015943">
    <property type="entry name" value="WD40/YVTN_repeat-like_dom_sf"/>
</dbReference>
<dbReference type="PROSITE" id="PS50082">
    <property type="entry name" value="WD_REPEATS_2"/>
    <property type="match status" value="1"/>
</dbReference>
<protein>
    <submittedName>
        <fullName evidence="5">LADA_0E10924g1_1</fullName>
    </submittedName>
</protein>
<feature type="compositionally biased region" description="Basic and acidic residues" evidence="4">
    <location>
        <begin position="400"/>
        <end position="409"/>
    </location>
</feature>
<dbReference type="PANTHER" id="PTHR22889:SF0">
    <property type="entry name" value="WD REPEAT-CONTAINING PROTEIN 89"/>
    <property type="match status" value="1"/>
</dbReference>
<dbReference type="PANTHER" id="PTHR22889">
    <property type="entry name" value="WD REPEAT-CONTAINING PROTEIN 89"/>
    <property type="match status" value="1"/>
</dbReference>
<evidence type="ECO:0000256" key="2">
    <source>
        <dbReference type="ARBA" id="ARBA00022737"/>
    </source>
</evidence>
<dbReference type="STRING" id="1266660.A0A1G4JE89"/>
<keyword evidence="2" id="KW-0677">Repeat</keyword>
<reference evidence="6" key="1">
    <citation type="submission" date="2016-03" db="EMBL/GenBank/DDBJ databases">
        <authorList>
            <person name="Devillers H."/>
        </authorList>
    </citation>
    <scope>NUCLEOTIDE SEQUENCE [LARGE SCALE GENOMIC DNA]</scope>
</reference>
<dbReference type="InterPro" id="IPR039328">
    <property type="entry name" value="WDR89"/>
</dbReference>
<dbReference type="Pfam" id="PF00400">
    <property type="entry name" value="WD40"/>
    <property type="match status" value="2"/>
</dbReference>
<dbReference type="OrthoDB" id="25131at2759"/>
<feature type="compositionally biased region" description="Basic residues" evidence="4">
    <location>
        <begin position="379"/>
        <end position="391"/>
    </location>
</feature>
<keyword evidence="1 3" id="KW-0853">WD repeat</keyword>
<keyword evidence="6" id="KW-1185">Reference proteome</keyword>
<dbReference type="InterPro" id="IPR001680">
    <property type="entry name" value="WD40_rpt"/>
</dbReference>
<evidence type="ECO:0000256" key="4">
    <source>
        <dbReference type="SAM" id="MobiDB-lite"/>
    </source>
</evidence>
<gene>
    <name evidence="5" type="ORF">LADA_0E10924G</name>
</gene>
<dbReference type="PROSITE" id="PS50294">
    <property type="entry name" value="WD_REPEATS_REGION"/>
    <property type="match status" value="1"/>
</dbReference>
<feature type="repeat" description="WD" evidence="3">
    <location>
        <begin position="143"/>
        <end position="185"/>
    </location>
</feature>
<dbReference type="GO" id="GO:0005634">
    <property type="term" value="C:nucleus"/>
    <property type="evidence" value="ECO:0007669"/>
    <property type="project" value="EnsemblFungi"/>
</dbReference>
<dbReference type="SUPFAM" id="SSF50978">
    <property type="entry name" value="WD40 repeat-like"/>
    <property type="match status" value="1"/>
</dbReference>
<evidence type="ECO:0000256" key="1">
    <source>
        <dbReference type="ARBA" id="ARBA00022574"/>
    </source>
</evidence>
<dbReference type="Proteomes" id="UP000190274">
    <property type="component" value="Chromosome E"/>
</dbReference>
<dbReference type="GO" id="GO:0005829">
    <property type="term" value="C:cytosol"/>
    <property type="evidence" value="ECO:0007669"/>
    <property type="project" value="EnsemblFungi"/>
</dbReference>
<evidence type="ECO:0000313" key="5">
    <source>
        <dbReference type="EMBL" id="SCU88570.1"/>
    </source>
</evidence>
<accession>A0A1G4JE89</accession>
<sequence length="409" mass="45037">MSYSKLSAISFGTNNWCLKLQPIYDRGLLVSLSSGDVQVIDWTKNVAAHTIHAHESPVNDMAIINSDSKSGSIVATAAEDGVKIYDLRSSALVASLKNDKSAPALSLDSRHNLLAYGTELSGVDAELHLYDIRSWSKPLRSLVDSHHDDVTSIKFHPSDPNVLLSGSTDGYANVYDLVQQEEDDALHQVINFASIHSCGWSAYNKIYTLSHMETFGIHALNDKFEELSEPKPIDFGDIRGHWKCNYVIDVYPGFVATGKSEEGDGELRIIPFQNDSVDPASAVRIPNAHGDEVIRDVLVPTVNQELLYSCAEDGNVNIWKSDNGAINVPSEFWNYSEPMDLFKDEVPLLDMSDVTAATADSTPEPAMTHSEASKNTSKKDKKKSKKSKGSKSSKSSTKPSSRDQRFHPY</sequence>
<dbReference type="Gene3D" id="2.130.10.10">
    <property type="entry name" value="YVTN repeat-like/Quinoprotein amine dehydrogenase"/>
    <property type="match status" value="2"/>
</dbReference>
<dbReference type="SMART" id="SM00320">
    <property type="entry name" value="WD40"/>
    <property type="match status" value="3"/>
</dbReference>
<evidence type="ECO:0000256" key="3">
    <source>
        <dbReference type="PROSITE-ProRule" id="PRU00221"/>
    </source>
</evidence>
<name>A0A1G4JE89_9SACH</name>